<dbReference type="InterPro" id="IPR006531">
    <property type="entry name" value="Gp5/Vgr_OB"/>
</dbReference>
<organism evidence="2 3">
    <name type="scientific">Mogibacterium diversum</name>
    <dbReference type="NCBI Taxonomy" id="114527"/>
    <lineage>
        <taxon>Bacteria</taxon>
        <taxon>Bacillati</taxon>
        <taxon>Bacillota</taxon>
        <taxon>Clostridia</taxon>
        <taxon>Peptostreptococcales</taxon>
        <taxon>Anaerovoracaceae</taxon>
        <taxon>Mogibacterium</taxon>
    </lineage>
</organism>
<proteinExistence type="predicted"/>
<dbReference type="Gene3D" id="2.30.110.50">
    <property type="match status" value="1"/>
</dbReference>
<accession>A0A930HB43</accession>
<dbReference type="Gene3D" id="3.55.50.10">
    <property type="entry name" value="Baseplate protein-like domains"/>
    <property type="match status" value="1"/>
</dbReference>
<sequence length="588" mass="64427">MHEKLPEPIIKVVIAGNPLHSFKSLRLEQRINEHHRFQILLDYEVGESAGAYTLDKTTQWLGQLTGIIFGERTFRGIITEVSLYKDTGATFLNVSGYSYTYLLETEPHFASWNKSTLKDIVSELTSEAKVAAKISPDRTKPLEYECQYGESNFRFLQRLAQQHYEWFYFDGEELVFGKPMLPKDITLIYQQDLDHLNIGIQASAKASSGYAHRSENDQTFRAESPNTPKGFGSLGYQAFEQSIKVFSTPGNQYSDIRVGSDYELQQYLEKKQQADAAYSHSITADTDYLGLMVGDVVTIKSSVQVKGNQYKDEILGSYFITEIVHYADEPGRYRASFRAIPASVYTLPTAGVALPVAEPQMATVISNKDPQGHGRVEVRMNWQVKGMKTSWIRVLTPDAGSSGKVSSNRGFVFIPEKGDQVMIGFHYNDPNRPYVQGSLFNGKNAGGGGADNNVKSLTTRSGVAVILDDSKGSVCVKDKEGNSFSADGSGNVTIDASKQILLNCGNASITLKEDGTIAIAGKELVLLGETSLSLSSKEINSTAEKSQTISAMDVTLSGQKEVTISGTAKTTLDSMGTTSVSGTIVKLN</sequence>
<evidence type="ECO:0000259" key="1">
    <source>
        <dbReference type="Pfam" id="PF04717"/>
    </source>
</evidence>
<feature type="domain" description="Gp5/Type VI secretion system Vgr protein OB-fold" evidence="1">
    <location>
        <begin position="361"/>
        <end position="440"/>
    </location>
</feature>
<name>A0A930HB43_9FIRM</name>
<reference evidence="2" key="1">
    <citation type="submission" date="2020-04" db="EMBL/GenBank/DDBJ databases">
        <title>Deep metagenomics examines the oral microbiome during advanced dental caries in children, revealing novel taxa and co-occurrences with host molecules.</title>
        <authorList>
            <person name="Baker J.L."/>
            <person name="Morton J.T."/>
            <person name="Dinis M."/>
            <person name="Alvarez R."/>
            <person name="Tran N.C."/>
            <person name="Knight R."/>
            <person name="Edlund A."/>
        </authorList>
    </citation>
    <scope>NUCLEOTIDE SEQUENCE</scope>
    <source>
        <strain evidence="2">JCVI_24_bin.8</strain>
    </source>
</reference>
<evidence type="ECO:0000313" key="2">
    <source>
        <dbReference type="EMBL" id="MBF1351684.1"/>
    </source>
</evidence>
<dbReference type="Gene3D" id="4.10.220.110">
    <property type="match status" value="1"/>
</dbReference>
<dbReference type="AlphaFoldDB" id="A0A930HB43"/>
<dbReference type="EMBL" id="JABZQH010000018">
    <property type="protein sequence ID" value="MBF1351684.1"/>
    <property type="molecule type" value="Genomic_DNA"/>
</dbReference>
<dbReference type="SUPFAM" id="SSF69279">
    <property type="entry name" value="Phage tail proteins"/>
    <property type="match status" value="2"/>
</dbReference>
<dbReference type="Pfam" id="PF05954">
    <property type="entry name" value="Phage_GPD"/>
    <property type="match status" value="1"/>
</dbReference>
<dbReference type="Pfam" id="PF04717">
    <property type="entry name" value="Phage_base_V"/>
    <property type="match status" value="1"/>
</dbReference>
<protein>
    <submittedName>
        <fullName evidence="2">Type IV secretion protein Rhs</fullName>
    </submittedName>
</protein>
<dbReference type="Gene3D" id="2.40.50.230">
    <property type="entry name" value="Gp5 N-terminal domain"/>
    <property type="match status" value="1"/>
</dbReference>
<dbReference type="SUPFAM" id="SSF69349">
    <property type="entry name" value="Phage fibre proteins"/>
    <property type="match status" value="1"/>
</dbReference>
<gene>
    <name evidence="2" type="ORF">HXM71_01000</name>
</gene>
<dbReference type="InterPro" id="IPR037026">
    <property type="entry name" value="Vgr_OB-fold_dom_sf"/>
</dbReference>
<dbReference type="SUPFAM" id="SSF69255">
    <property type="entry name" value="gp5 N-terminal domain-like"/>
    <property type="match status" value="1"/>
</dbReference>
<comment type="caution">
    <text evidence="2">The sequence shown here is derived from an EMBL/GenBank/DDBJ whole genome shotgun (WGS) entry which is preliminary data.</text>
</comment>
<evidence type="ECO:0000313" key="3">
    <source>
        <dbReference type="Proteomes" id="UP000722050"/>
    </source>
</evidence>
<dbReference type="Proteomes" id="UP000722050">
    <property type="component" value="Unassembled WGS sequence"/>
</dbReference>